<organism evidence="1 2">
    <name type="scientific">Racocetra persica</name>
    <dbReference type="NCBI Taxonomy" id="160502"/>
    <lineage>
        <taxon>Eukaryota</taxon>
        <taxon>Fungi</taxon>
        <taxon>Fungi incertae sedis</taxon>
        <taxon>Mucoromycota</taxon>
        <taxon>Glomeromycotina</taxon>
        <taxon>Glomeromycetes</taxon>
        <taxon>Diversisporales</taxon>
        <taxon>Gigasporaceae</taxon>
        <taxon>Racocetra</taxon>
    </lineage>
</organism>
<keyword evidence="2" id="KW-1185">Reference proteome</keyword>
<evidence type="ECO:0000313" key="2">
    <source>
        <dbReference type="Proteomes" id="UP000789920"/>
    </source>
</evidence>
<name>A0ACA9MMB5_9GLOM</name>
<dbReference type="Proteomes" id="UP000789920">
    <property type="component" value="Unassembled WGS sequence"/>
</dbReference>
<sequence length="514" mass="58088">MISHIYIVFFFIATIYVIPYPASPNETCPGEISLRKCLNQSGFKGPAYFRYDRRDLAYNVDLGIEYNLRVIYFPVAFVHPLDESDVSIAIQCGKNFSIVARSGGHSFESYSIGSENCTLVVDLINFNEISIDEIAETVVVGAGNRLGTLYYELNNSGFAFPSGSCVDVGVGGIILGGGEGLLARKFGMSSDNILDAKIVLANGSIIENASDYHDLFWALQGAGNAGYGIVTSLKLKIYRIPERVTFMDFKYEASLNAIKSIYSTLNKLGQAFDQNLSMEIIHWHPENLTSVRGLYLGPESNLNEILQEFIEGSKPIDTKYYEEDWFSTIVRDASFPMRTVEGAKHPRNTPAPVKVKSFYVNNSGLSPKGVESLFNFMWEVNCPMFIDTTLYGGGSHYNDSRTGTAFVHRGFMYHISIGMTLPISDERLIDEKCLTQLKQFAESFQETYTSNESYQNVIDKELDKWQCRYYGENFKKLVEIKRQYDPYNLFNWAQSIPRTSEINCTNWNLESYRN</sequence>
<reference evidence="1" key="1">
    <citation type="submission" date="2021-06" db="EMBL/GenBank/DDBJ databases">
        <authorList>
            <person name="Kallberg Y."/>
            <person name="Tangrot J."/>
            <person name="Rosling A."/>
        </authorList>
    </citation>
    <scope>NUCLEOTIDE SEQUENCE</scope>
    <source>
        <strain evidence="1">MA461A</strain>
    </source>
</reference>
<accession>A0ACA9MMB5</accession>
<comment type="caution">
    <text evidence="1">The sequence shown here is derived from an EMBL/GenBank/DDBJ whole genome shotgun (WGS) entry which is preliminary data.</text>
</comment>
<gene>
    <name evidence="1" type="ORF">RPERSI_LOCUS5944</name>
</gene>
<dbReference type="EMBL" id="CAJVQC010009197">
    <property type="protein sequence ID" value="CAG8601657.1"/>
    <property type="molecule type" value="Genomic_DNA"/>
</dbReference>
<evidence type="ECO:0000313" key="1">
    <source>
        <dbReference type="EMBL" id="CAG8601657.1"/>
    </source>
</evidence>
<protein>
    <submittedName>
        <fullName evidence="1">8944_t:CDS:1</fullName>
    </submittedName>
</protein>
<proteinExistence type="predicted"/>